<keyword evidence="3" id="KW-1185">Reference proteome</keyword>
<accession>A0ABX0ZPJ4</accession>
<proteinExistence type="predicted"/>
<comment type="caution">
    <text evidence="2">The sequence shown here is derived from an EMBL/GenBank/DDBJ whole genome shotgun (WGS) entry which is preliminary data.</text>
</comment>
<evidence type="ECO:0000313" key="2">
    <source>
        <dbReference type="EMBL" id="NJP43573.1"/>
    </source>
</evidence>
<feature type="region of interest" description="Disordered" evidence="1">
    <location>
        <begin position="1"/>
        <end position="21"/>
    </location>
</feature>
<dbReference type="Proteomes" id="UP000734511">
    <property type="component" value="Unassembled WGS sequence"/>
</dbReference>
<protein>
    <submittedName>
        <fullName evidence="2">Uncharacterized protein</fullName>
    </submittedName>
</protein>
<organism evidence="2 3">
    <name type="scientific">Actinacidiphila epipremni</name>
    <dbReference type="NCBI Taxonomy" id="2053013"/>
    <lineage>
        <taxon>Bacteria</taxon>
        <taxon>Bacillati</taxon>
        <taxon>Actinomycetota</taxon>
        <taxon>Actinomycetes</taxon>
        <taxon>Kitasatosporales</taxon>
        <taxon>Streptomycetaceae</taxon>
        <taxon>Actinacidiphila</taxon>
    </lineage>
</organism>
<dbReference type="RefSeq" id="WP_167982439.1">
    <property type="nucleotide sequence ID" value="NZ_JAATEJ010000005.1"/>
</dbReference>
<evidence type="ECO:0000313" key="3">
    <source>
        <dbReference type="Proteomes" id="UP000734511"/>
    </source>
</evidence>
<reference evidence="2 3" key="1">
    <citation type="submission" date="2020-03" db="EMBL/GenBank/DDBJ databases">
        <title>WGS of actinomycetes isolated from Thailand.</title>
        <authorList>
            <person name="Thawai C."/>
        </authorList>
    </citation>
    <scope>NUCLEOTIDE SEQUENCE [LARGE SCALE GENOMIC DNA]</scope>
    <source>
        <strain evidence="2 3">PRB2-1</strain>
    </source>
</reference>
<name>A0ABX0ZPJ4_9ACTN</name>
<gene>
    <name evidence="2" type="ORF">HCN08_09195</name>
</gene>
<evidence type="ECO:0000256" key="1">
    <source>
        <dbReference type="SAM" id="MobiDB-lite"/>
    </source>
</evidence>
<sequence>MPHSATTAAQADGHAHADAGGALHVGPPVARTFGPRPQAYTERAATCMADFLDHFGLPPGQALLAAGGGNSFSDMGTRLLRDLDPPLPAVDLLALAFHTPDLDFVKVAGCALAAQCAGRPDVFSVSGQGVGAPFTALRALAALHASGQGESGALFVFDQTTLPYPEPDLHGGGRDDGGVLLPVASRPGDRSARLVFTDERPVDGPRQTRAALREAPGTPLYVLGATLARHLADGEPVGEAVEGSARQLCTSAWAALAGLWAGLAPGRLVVVADHDPHAGRLFQAGLLPEGAP</sequence>
<dbReference type="EMBL" id="JAATEJ010000005">
    <property type="protein sequence ID" value="NJP43573.1"/>
    <property type="molecule type" value="Genomic_DNA"/>
</dbReference>